<dbReference type="GO" id="GO:0005524">
    <property type="term" value="F:ATP binding"/>
    <property type="evidence" value="ECO:0007669"/>
    <property type="project" value="InterPro"/>
</dbReference>
<keyword evidence="3" id="KW-0808">Transferase</keyword>
<dbReference type="RefSeq" id="XP_067080563.1">
    <property type="nucleotide sequence ID" value="XM_067224462.1"/>
</dbReference>
<evidence type="ECO:0000256" key="1">
    <source>
        <dbReference type="ARBA" id="ARBA00044624"/>
    </source>
</evidence>
<evidence type="ECO:0000313" key="3">
    <source>
        <dbReference type="EMBL" id="SCU69616.1"/>
    </source>
</evidence>
<dbReference type="Gene3D" id="3.30.470.30">
    <property type="entry name" value="DNA ligase/mRNA capping enzyme"/>
    <property type="match status" value="1"/>
</dbReference>
<reference evidence="3" key="1">
    <citation type="submission" date="2016-09" db="EMBL/GenBank/DDBJ databases">
        <authorList>
            <person name="Hebert L."/>
            <person name="Moumen B."/>
        </authorList>
    </citation>
    <scope>NUCLEOTIDE SEQUENCE [LARGE SCALE GENOMIC DNA]</scope>
    <source>
        <strain evidence="3">OVI</strain>
    </source>
</reference>
<dbReference type="InterPro" id="IPR027417">
    <property type="entry name" value="P-loop_NTPase"/>
</dbReference>
<evidence type="ECO:0000259" key="2">
    <source>
        <dbReference type="Pfam" id="PF01331"/>
    </source>
</evidence>
<accession>A0A1G4IBF2</accession>
<dbReference type="InterPro" id="IPR012340">
    <property type="entry name" value="NA-bd_OB-fold"/>
</dbReference>
<dbReference type="InterPro" id="IPR051029">
    <property type="entry name" value="mRNA_Capping_Enz/RNA_Phosphat"/>
</dbReference>
<dbReference type="EMBL" id="CZPT02001255">
    <property type="protein sequence ID" value="SCU69616.1"/>
    <property type="molecule type" value="Genomic_DNA"/>
</dbReference>
<dbReference type="FunFam" id="3.40.50.300:FF:005692">
    <property type="entry name" value="RNA guanylyltransferase"/>
    <property type="match status" value="1"/>
</dbReference>
<evidence type="ECO:0000313" key="4">
    <source>
        <dbReference type="Proteomes" id="UP000195570"/>
    </source>
</evidence>
<comment type="catalytic activity">
    <reaction evidence="1">
        <text>a 5'-end diphospho-ribonucleoside in mRNA + GTP + H(+) = a 5'-end (5'-triphosphoguanosine)-ribonucleoside in mRNA + diphosphate</text>
        <dbReference type="Rhea" id="RHEA:67012"/>
        <dbReference type="Rhea" id="RHEA-COMP:17165"/>
        <dbReference type="Rhea" id="RHEA-COMP:17166"/>
        <dbReference type="ChEBI" id="CHEBI:15378"/>
        <dbReference type="ChEBI" id="CHEBI:33019"/>
        <dbReference type="ChEBI" id="CHEBI:37565"/>
        <dbReference type="ChEBI" id="CHEBI:167616"/>
        <dbReference type="ChEBI" id="CHEBI:167617"/>
        <dbReference type="EC" id="2.7.7.50"/>
    </reaction>
    <physiologicalReaction direction="left-to-right" evidence="1">
        <dbReference type="Rhea" id="RHEA:67013"/>
    </physiologicalReaction>
</comment>
<dbReference type="Gene3D" id="2.40.50.140">
    <property type="entry name" value="Nucleic acid-binding proteins"/>
    <property type="match status" value="1"/>
</dbReference>
<dbReference type="VEuPathDB" id="TriTrypDB:TEOVI_000118200"/>
<organism evidence="3 4">
    <name type="scientific">Trypanosoma equiperdum</name>
    <dbReference type="NCBI Taxonomy" id="5694"/>
    <lineage>
        <taxon>Eukaryota</taxon>
        <taxon>Discoba</taxon>
        <taxon>Euglenozoa</taxon>
        <taxon>Kinetoplastea</taxon>
        <taxon>Metakinetoplastina</taxon>
        <taxon>Trypanosomatida</taxon>
        <taxon>Trypanosomatidae</taxon>
        <taxon>Trypanosoma</taxon>
    </lineage>
</organism>
<dbReference type="Pfam" id="PF01331">
    <property type="entry name" value="mRNA_cap_enzyme"/>
    <property type="match status" value="1"/>
</dbReference>
<gene>
    <name evidence="3" type="ORF">TEOVI_000118200</name>
</gene>
<dbReference type="GO" id="GO:0004484">
    <property type="term" value="F:mRNA guanylyltransferase activity"/>
    <property type="evidence" value="ECO:0007669"/>
    <property type="project" value="UniProtKB-EC"/>
</dbReference>
<dbReference type="Gene3D" id="3.40.50.300">
    <property type="entry name" value="P-loop containing nucleotide triphosphate hydrolases"/>
    <property type="match status" value="1"/>
</dbReference>
<sequence length="586" mass="66956">MSATDVASELRSGAPEYVPTFLRCKQSENVTAFESPVVFLMFGCRGAGKSTQSTLLSKTYNLLYLSSGDIYKSGKQPFVELRKILNEHFGDGKERVYNGVVLDRFIANSEFEAFYVQSALRSVGLPVPFVFMLAIDQGLAAKRAEERGDNKGGNQRWRAVEQKAQAITANTVYAPIQCLRTIRVESDMTIDDVFNEIKTTIANQLPPDLFNLQLPREARREVEGTVLVEDYELYMELANDVHTVVGNLRGRRDSAPLSNVGAHLDKEYFSFANKRLRSQLTTMHVTLKADGLRFLVMKHKTRGYIGFPSAFTHCYELNDLFEGVEMAPKPYTELKKWMNDKSCELPADFLLDTEVVVHEKKPTLYIIDFIYFWGLDGRRMQFEQRLKVLREYFGDMKPQGQVIAMKDYVPINKIRTLVEEMKRRTELPVDGLIFQHNGSYRFGSDKFLIKWKPVHLCTVDFRLANGRVENGVWTFDLFVTDDFIEENGFREVAYPGATALIPASVVEENGLQNGMIIEMALSEKESVKKTSPNAPSEKTRWTFRNARNDKPSPNKYSIVTRICELMHVDLDELVSLCEKVPFYRNV</sequence>
<dbReference type="SUPFAM" id="SSF56091">
    <property type="entry name" value="DNA ligase/mRNA capping enzyme, catalytic domain"/>
    <property type="match status" value="1"/>
</dbReference>
<keyword evidence="3" id="KW-0548">Nucleotidyltransferase</keyword>
<dbReference type="CDD" id="cd07895">
    <property type="entry name" value="Adenylation_mRNA_capping"/>
    <property type="match status" value="1"/>
</dbReference>
<dbReference type="SUPFAM" id="SSF50249">
    <property type="entry name" value="Nucleic acid-binding proteins"/>
    <property type="match status" value="1"/>
</dbReference>
<dbReference type="AlphaFoldDB" id="A0A1G4IBF2"/>
<protein>
    <submittedName>
        <fullName evidence="3">RNA guanylyltransferase</fullName>
    </submittedName>
</protein>
<dbReference type="PANTHER" id="PTHR10367:SF17">
    <property type="entry name" value="MRNA-CAPPING ENZYME"/>
    <property type="match status" value="1"/>
</dbReference>
<dbReference type="GO" id="GO:0006370">
    <property type="term" value="P:7-methylguanosine mRNA capping"/>
    <property type="evidence" value="ECO:0007669"/>
    <property type="project" value="InterPro"/>
</dbReference>
<dbReference type="GeneID" id="92375122"/>
<dbReference type="SUPFAM" id="SSF52540">
    <property type="entry name" value="P-loop containing nucleoside triphosphate hydrolases"/>
    <property type="match status" value="1"/>
</dbReference>
<dbReference type="InterPro" id="IPR001339">
    <property type="entry name" value="mRNA_cap_enzyme_adenylation"/>
</dbReference>
<name>A0A1G4IBF2_TRYEQ</name>
<dbReference type="PANTHER" id="PTHR10367">
    <property type="entry name" value="MRNA-CAPPING ENZYME"/>
    <property type="match status" value="1"/>
</dbReference>
<dbReference type="Proteomes" id="UP000195570">
    <property type="component" value="Unassembled WGS sequence"/>
</dbReference>
<comment type="caution">
    <text evidence="3">The sequence shown here is derived from an EMBL/GenBank/DDBJ whole genome shotgun (WGS) entry which is preliminary data.</text>
</comment>
<feature type="domain" description="mRNA capping enzyme adenylation" evidence="2">
    <location>
        <begin position="282"/>
        <end position="452"/>
    </location>
</feature>
<proteinExistence type="predicted"/>
<keyword evidence="4" id="KW-1185">Reference proteome</keyword>